<dbReference type="PANTHER" id="PTHR46148:SF59">
    <property type="entry name" value="NUCLEOTIDYLTRANSFERASE, RIBONUCLEASE H"/>
    <property type="match status" value="1"/>
</dbReference>
<keyword evidence="2" id="KW-0695">RNA-directed DNA polymerase</keyword>
<keyword evidence="2" id="KW-0808">Transferase</keyword>
<name>A0A6L2J4X1_TANCI</name>
<dbReference type="InterPro" id="IPR000477">
    <property type="entry name" value="RT_dom"/>
</dbReference>
<sequence>MPFGLTNVPFVFMDLMNRVCKPYLDKFVIVFIDDILVYSKNKEKHGKHLKIILELLKKERLYAKFSKCDFWLDLIQFLGHVIDRIGVHVDPPKIEAIKSWVAPTMPTKVRQFLRLDGYYMSAPILALSEGTEDFVVYYDASLKGYGAVLMQREKVITRQKSYTDKRTKLLEFEVGDMVLLKASPWKGAMHFGKRRKLSPRYTGPFGIIARVAPVAYTLELPEEFKGIHSTFHVSNLKKCLAKGDIVVPMDEIQHDDMLHIIKEPVEILDRDVKRLKQSSIPIVKVR</sequence>
<feature type="domain" description="Reverse transcriptase" evidence="1">
    <location>
        <begin position="1"/>
        <end position="82"/>
    </location>
</feature>
<comment type="caution">
    <text evidence="2">The sequence shown here is derived from an EMBL/GenBank/DDBJ whole genome shotgun (WGS) entry which is preliminary data.</text>
</comment>
<protein>
    <submittedName>
        <fullName evidence="2">Putative reverse transcriptase domain-containing protein</fullName>
    </submittedName>
</protein>
<evidence type="ECO:0000259" key="1">
    <source>
        <dbReference type="PROSITE" id="PS50878"/>
    </source>
</evidence>
<gene>
    <name evidence="2" type="ORF">Tci_004007</name>
</gene>
<keyword evidence="2" id="KW-0548">Nucleotidyltransferase</keyword>
<dbReference type="SUPFAM" id="SSF56672">
    <property type="entry name" value="DNA/RNA polymerases"/>
    <property type="match status" value="1"/>
</dbReference>
<proteinExistence type="predicted"/>
<dbReference type="Gene3D" id="3.30.70.270">
    <property type="match status" value="1"/>
</dbReference>
<dbReference type="InterPro" id="IPR056924">
    <property type="entry name" value="SH3_Tf2-1"/>
</dbReference>
<dbReference type="CDD" id="cd01647">
    <property type="entry name" value="RT_LTR"/>
    <property type="match status" value="1"/>
</dbReference>
<accession>A0A6L2J4X1</accession>
<reference evidence="2" key="1">
    <citation type="journal article" date="2019" name="Sci. Rep.">
        <title>Draft genome of Tanacetum cinerariifolium, the natural source of mosquito coil.</title>
        <authorList>
            <person name="Yamashiro T."/>
            <person name="Shiraishi A."/>
            <person name="Satake H."/>
            <person name="Nakayama K."/>
        </authorList>
    </citation>
    <scope>NUCLEOTIDE SEQUENCE</scope>
</reference>
<dbReference type="AlphaFoldDB" id="A0A6L2J4X1"/>
<dbReference type="Pfam" id="PF00078">
    <property type="entry name" value="RVT_1"/>
    <property type="match status" value="1"/>
</dbReference>
<organism evidence="2">
    <name type="scientific">Tanacetum cinerariifolium</name>
    <name type="common">Dalmatian daisy</name>
    <name type="synonym">Chrysanthemum cinerariifolium</name>
    <dbReference type="NCBI Taxonomy" id="118510"/>
    <lineage>
        <taxon>Eukaryota</taxon>
        <taxon>Viridiplantae</taxon>
        <taxon>Streptophyta</taxon>
        <taxon>Embryophyta</taxon>
        <taxon>Tracheophyta</taxon>
        <taxon>Spermatophyta</taxon>
        <taxon>Magnoliopsida</taxon>
        <taxon>eudicotyledons</taxon>
        <taxon>Gunneridae</taxon>
        <taxon>Pentapetalae</taxon>
        <taxon>asterids</taxon>
        <taxon>campanulids</taxon>
        <taxon>Asterales</taxon>
        <taxon>Asteraceae</taxon>
        <taxon>Asteroideae</taxon>
        <taxon>Anthemideae</taxon>
        <taxon>Anthemidinae</taxon>
        <taxon>Tanacetum</taxon>
    </lineage>
</organism>
<dbReference type="EMBL" id="BKCJ010000312">
    <property type="protein sequence ID" value="GEU32029.1"/>
    <property type="molecule type" value="Genomic_DNA"/>
</dbReference>
<dbReference type="InterPro" id="IPR043502">
    <property type="entry name" value="DNA/RNA_pol_sf"/>
</dbReference>
<dbReference type="InterPro" id="IPR043128">
    <property type="entry name" value="Rev_trsase/Diguanyl_cyclase"/>
</dbReference>
<dbReference type="Pfam" id="PF24626">
    <property type="entry name" value="SH3_Tf2-1"/>
    <property type="match status" value="1"/>
</dbReference>
<dbReference type="PANTHER" id="PTHR46148">
    <property type="entry name" value="CHROMO DOMAIN-CONTAINING PROTEIN"/>
    <property type="match status" value="1"/>
</dbReference>
<evidence type="ECO:0000313" key="2">
    <source>
        <dbReference type="EMBL" id="GEU32029.1"/>
    </source>
</evidence>
<dbReference type="GO" id="GO:0003964">
    <property type="term" value="F:RNA-directed DNA polymerase activity"/>
    <property type="evidence" value="ECO:0007669"/>
    <property type="project" value="UniProtKB-KW"/>
</dbReference>
<dbReference type="PROSITE" id="PS50878">
    <property type="entry name" value="RT_POL"/>
    <property type="match status" value="1"/>
</dbReference>